<reference evidence="16" key="1">
    <citation type="journal article" date="2020" name="mSystems">
        <title>Genome- and Community-Level Interaction Insights into Carbon Utilization and Element Cycling Functions of Hydrothermarchaeota in Hydrothermal Sediment.</title>
        <authorList>
            <person name="Zhou Z."/>
            <person name="Liu Y."/>
            <person name="Xu W."/>
            <person name="Pan J."/>
            <person name="Luo Z.H."/>
            <person name="Li M."/>
        </authorList>
    </citation>
    <scope>NUCLEOTIDE SEQUENCE [LARGE SCALE GENOMIC DNA]</scope>
    <source>
        <strain evidence="16">SpSt-222</strain>
    </source>
</reference>
<keyword evidence="8" id="KW-0479">Metal-binding</keyword>
<evidence type="ECO:0000256" key="14">
    <source>
        <dbReference type="ARBA" id="ARBA00047700"/>
    </source>
</evidence>
<keyword evidence="7" id="KW-0808">Transferase</keyword>
<dbReference type="FunFam" id="3.30.1490.20:FF:000010">
    <property type="entry name" value="Phosphoenolpyruvate synthase"/>
    <property type="match status" value="1"/>
</dbReference>
<dbReference type="PANTHER" id="PTHR43030">
    <property type="entry name" value="PHOSPHOENOLPYRUVATE SYNTHASE"/>
    <property type="match status" value="1"/>
</dbReference>
<dbReference type="Pfam" id="PF01326">
    <property type="entry name" value="PPDK_N"/>
    <property type="match status" value="1"/>
</dbReference>
<dbReference type="UniPathway" id="UPA00138"/>
<evidence type="ECO:0000256" key="13">
    <source>
        <dbReference type="ARBA" id="ARBA00033470"/>
    </source>
</evidence>
<evidence type="ECO:0000256" key="3">
    <source>
        <dbReference type="ARBA" id="ARBA00004742"/>
    </source>
</evidence>
<keyword evidence="16" id="KW-0670">Pyruvate</keyword>
<comment type="similarity">
    <text evidence="4">Belongs to the PEP-utilizing enzyme family.</text>
</comment>
<dbReference type="GO" id="GO:0046872">
    <property type="term" value="F:metal ion binding"/>
    <property type="evidence" value="ECO:0007669"/>
    <property type="project" value="UniProtKB-KW"/>
</dbReference>
<dbReference type="GO" id="GO:0005524">
    <property type="term" value="F:ATP binding"/>
    <property type="evidence" value="ECO:0007669"/>
    <property type="project" value="UniProtKB-KW"/>
</dbReference>
<dbReference type="AlphaFoldDB" id="A0A7C1G2R3"/>
<dbReference type="PANTHER" id="PTHR43030:SF1">
    <property type="entry name" value="PHOSPHOENOLPYRUVATE SYNTHASE"/>
    <property type="match status" value="1"/>
</dbReference>
<comment type="pathway">
    <text evidence="3">Carbohydrate biosynthesis; gluconeogenesis.</text>
</comment>
<dbReference type="GO" id="GO:0006094">
    <property type="term" value="P:gluconeogenesis"/>
    <property type="evidence" value="ECO:0007669"/>
    <property type="project" value="UniProtKB-UniPathway"/>
</dbReference>
<comment type="catalytic activity">
    <reaction evidence="14">
        <text>pyruvate + ATP + H2O = phosphoenolpyruvate + AMP + phosphate + 2 H(+)</text>
        <dbReference type="Rhea" id="RHEA:11364"/>
        <dbReference type="ChEBI" id="CHEBI:15361"/>
        <dbReference type="ChEBI" id="CHEBI:15377"/>
        <dbReference type="ChEBI" id="CHEBI:15378"/>
        <dbReference type="ChEBI" id="CHEBI:30616"/>
        <dbReference type="ChEBI" id="CHEBI:43474"/>
        <dbReference type="ChEBI" id="CHEBI:58702"/>
        <dbReference type="ChEBI" id="CHEBI:456215"/>
        <dbReference type="EC" id="2.7.9.2"/>
    </reaction>
</comment>
<dbReference type="EMBL" id="DSJL01000011">
    <property type="protein sequence ID" value="HEF66321.1"/>
    <property type="molecule type" value="Genomic_DNA"/>
</dbReference>
<evidence type="ECO:0000313" key="16">
    <source>
        <dbReference type="EMBL" id="HEF66321.1"/>
    </source>
</evidence>
<evidence type="ECO:0000256" key="5">
    <source>
        <dbReference type="ARBA" id="ARBA00011996"/>
    </source>
</evidence>
<dbReference type="Gene3D" id="3.30.470.20">
    <property type="entry name" value="ATP-grasp fold, B domain"/>
    <property type="match status" value="1"/>
</dbReference>
<keyword evidence="11" id="KW-0067">ATP-binding</keyword>
<dbReference type="GO" id="GO:0008986">
    <property type="term" value="F:pyruvate, water dikinase activity"/>
    <property type="evidence" value="ECO:0007669"/>
    <property type="project" value="UniProtKB-EC"/>
</dbReference>
<proteinExistence type="inferred from homology"/>
<dbReference type="EC" id="2.7.9.2" evidence="5"/>
<evidence type="ECO:0000256" key="8">
    <source>
        <dbReference type="ARBA" id="ARBA00022723"/>
    </source>
</evidence>
<evidence type="ECO:0000256" key="2">
    <source>
        <dbReference type="ARBA" id="ARBA00002988"/>
    </source>
</evidence>
<evidence type="ECO:0000256" key="10">
    <source>
        <dbReference type="ARBA" id="ARBA00022777"/>
    </source>
</evidence>
<evidence type="ECO:0000256" key="1">
    <source>
        <dbReference type="ARBA" id="ARBA00001946"/>
    </source>
</evidence>
<comment type="caution">
    <text evidence="16">The sequence shown here is derived from an EMBL/GenBank/DDBJ whole genome shotgun (WGS) entry which is preliminary data.</text>
</comment>
<comment type="cofactor">
    <cofactor evidence="1">
        <name>Mg(2+)</name>
        <dbReference type="ChEBI" id="CHEBI:18420"/>
    </cofactor>
</comment>
<evidence type="ECO:0000256" key="4">
    <source>
        <dbReference type="ARBA" id="ARBA00007837"/>
    </source>
</evidence>
<accession>A0A7C1G2R3</accession>
<keyword evidence="9" id="KW-0547">Nucleotide-binding</keyword>
<evidence type="ECO:0000256" key="9">
    <source>
        <dbReference type="ARBA" id="ARBA00022741"/>
    </source>
</evidence>
<evidence type="ECO:0000256" key="12">
    <source>
        <dbReference type="ARBA" id="ARBA00022842"/>
    </source>
</evidence>
<evidence type="ECO:0000256" key="7">
    <source>
        <dbReference type="ARBA" id="ARBA00022679"/>
    </source>
</evidence>
<keyword evidence="10" id="KW-0418">Kinase</keyword>
<keyword evidence="12" id="KW-0460">Magnesium</keyword>
<evidence type="ECO:0000259" key="15">
    <source>
        <dbReference type="Pfam" id="PF01326"/>
    </source>
</evidence>
<name>A0A7C1G2R3_THERO</name>
<dbReference type="Gene3D" id="3.30.1490.20">
    <property type="entry name" value="ATP-grasp fold, A domain"/>
    <property type="match status" value="1"/>
</dbReference>
<evidence type="ECO:0000256" key="11">
    <source>
        <dbReference type="ARBA" id="ARBA00022840"/>
    </source>
</evidence>
<gene>
    <name evidence="16" type="ORF">ENP47_12110</name>
</gene>
<dbReference type="SUPFAM" id="SSF56059">
    <property type="entry name" value="Glutathione synthetase ATP-binding domain-like"/>
    <property type="match status" value="1"/>
</dbReference>
<protein>
    <recommendedName>
        <fullName evidence="6">Phosphoenolpyruvate synthase</fullName>
        <ecNumber evidence="5">2.7.9.2</ecNumber>
    </recommendedName>
    <alternativeName>
        <fullName evidence="13">Pyruvate, water dikinase</fullName>
    </alternativeName>
</protein>
<dbReference type="InterPro" id="IPR013815">
    <property type="entry name" value="ATP_grasp_subdomain_1"/>
</dbReference>
<organism evidence="16">
    <name type="scientific">Thermomicrobium roseum</name>
    <dbReference type="NCBI Taxonomy" id="500"/>
    <lineage>
        <taxon>Bacteria</taxon>
        <taxon>Pseudomonadati</taxon>
        <taxon>Thermomicrobiota</taxon>
        <taxon>Thermomicrobia</taxon>
        <taxon>Thermomicrobiales</taxon>
        <taxon>Thermomicrobiaceae</taxon>
        <taxon>Thermomicrobium</taxon>
    </lineage>
</organism>
<comment type="function">
    <text evidence="2">Catalyzes the phosphorylation of pyruvate to phosphoenolpyruvate.</text>
</comment>
<dbReference type="InterPro" id="IPR002192">
    <property type="entry name" value="PPDK_AMP/ATP-bd"/>
</dbReference>
<sequence length="323" mass="34901">MRRAATAALVRWFDDPACADVTQAGGKGASLARLATAGLPVPPGFVVTSAAFAAFLEATGLDATIRALLRQLDPGQRHQLEAIAAELQQLITSQPIPLELDAAVAGAYAELGHGEPIPVAVRSSAVAEDSHQASFAGQQETFLDVRGIDAVLERIRDCWASLFGPRALFYRARKGSLDDLAFAVVVQQLVVPEKAGVLFTADPVQRRRDVLVVEAVWGFGESLVSGEVTPDHYELDRRSRQLLRSLIPLKSQMLVRAEQGGLITVSVPEHRQRARVLDEQELAALCALAEQVEAFFAAPQDVEWAIAEGQLFLLQSRPITTLV</sequence>
<evidence type="ECO:0000256" key="6">
    <source>
        <dbReference type="ARBA" id="ARBA00021623"/>
    </source>
</evidence>
<dbReference type="InterPro" id="IPR006319">
    <property type="entry name" value="PEP_synth"/>
</dbReference>
<feature type="domain" description="Pyruvate phosphate dikinase AMP/ATP-binding" evidence="15">
    <location>
        <begin position="23"/>
        <end position="321"/>
    </location>
</feature>